<feature type="chain" id="PRO_5009955819" evidence="3">
    <location>
        <begin position="27"/>
        <end position="440"/>
    </location>
</feature>
<comment type="caution">
    <text evidence="4">The sequence shown here is derived from an EMBL/GenBank/DDBJ whole genome shotgun (WGS) entry which is preliminary data.</text>
</comment>
<evidence type="ECO:0000313" key="4">
    <source>
        <dbReference type="EMBL" id="GAA98104.1"/>
    </source>
</evidence>
<dbReference type="eggNOG" id="ENOG502S2I3">
    <property type="taxonomic scope" value="Eukaryota"/>
</dbReference>
<feature type="region of interest" description="Disordered" evidence="1">
    <location>
        <begin position="273"/>
        <end position="310"/>
    </location>
</feature>
<dbReference type="InParanoid" id="G7E5J4"/>
<dbReference type="HOGENOM" id="CLU_049056_0_0_1"/>
<dbReference type="EMBL" id="BABT02000150">
    <property type="protein sequence ID" value="GAA98104.1"/>
    <property type="molecule type" value="Genomic_DNA"/>
</dbReference>
<feature type="transmembrane region" description="Helical" evidence="2">
    <location>
        <begin position="421"/>
        <end position="439"/>
    </location>
</feature>
<protein>
    <submittedName>
        <fullName evidence="4">Uncharacterized protein</fullName>
    </submittedName>
</protein>
<evidence type="ECO:0000256" key="3">
    <source>
        <dbReference type="SAM" id="SignalP"/>
    </source>
</evidence>
<keyword evidence="2" id="KW-0812">Transmembrane</keyword>
<evidence type="ECO:0000256" key="1">
    <source>
        <dbReference type="SAM" id="MobiDB-lite"/>
    </source>
</evidence>
<reference evidence="4 5" key="2">
    <citation type="journal article" date="2012" name="Open Biol.">
        <title>Characteristics of nucleosomes and linker DNA regions on the genome of the basidiomycete Mixia osmundae revealed by mono- and dinucleosome mapping.</title>
        <authorList>
            <person name="Nishida H."/>
            <person name="Kondo S."/>
            <person name="Matsumoto T."/>
            <person name="Suzuki Y."/>
            <person name="Yoshikawa H."/>
            <person name="Taylor T.D."/>
            <person name="Sugiyama J."/>
        </authorList>
    </citation>
    <scope>NUCLEOTIDE SEQUENCE [LARGE SCALE GENOMIC DNA]</scope>
    <source>
        <strain evidence="5">CBS 9802 / IAM 14324 / JCM 22182 / KY 12970</strain>
    </source>
</reference>
<keyword evidence="5" id="KW-1185">Reference proteome</keyword>
<feature type="signal peptide" evidence="3">
    <location>
        <begin position="1"/>
        <end position="26"/>
    </location>
</feature>
<evidence type="ECO:0000313" key="5">
    <source>
        <dbReference type="Proteomes" id="UP000009131"/>
    </source>
</evidence>
<reference evidence="4 5" key="1">
    <citation type="journal article" date="2011" name="J. Gen. Appl. Microbiol.">
        <title>Draft genome sequencing of the enigmatic basidiomycete Mixia osmundae.</title>
        <authorList>
            <person name="Nishida H."/>
            <person name="Nagatsuka Y."/>
            <person name="Sugiyama J."/>
        </authorList>
    </citation>
    <scope>NUCLEOTIDE SEQUENCE [LARGE SCALE GENOMIC DNA]</scope>
    <source>
        <strain evidence="5">CBS 9802 / IAM 14324 / JCM 22182 / KY 12970</strain>
    </source>
</reference>
<feature type="compositionally biased region" description="Basic residues" evidence="1">
    <location>
        <begin position="282"/>
        <end position="298"/>
    </location>
</feature>
<dbReference type="Proteomes" id="UP000009131">
    <property type="component" value="Unassembled WGS sequence"/>
</dbReference>
<organism evidence="4 5">
    <name type="scientific">Mixia osmundae (strain CBS 9802 / IAM 14324 / JCM 22182 / KY 12970)</name>
    <dbReference type="NCBI Taxonomy" id="764103"/>
    <lineage>
        <taxon>Eukaryota</taxon>
        <taxon>Fungi</taxon>
        <taxon>Dikarya</taxon>
        <taxon>Basidiomycota</taxon>
        <taxon>Pucciniomycotina</taxon>
        <taxon>Mixiomycetes</taxon>
        <taxon>Mixiales</taxon>
        <taxon>Mixiaceae</taxon>
        <taxon>Mixia</taxon>
    </lineage>
</organism>
<dbReference type="OrthoDB" id="5588482at2759"/>
<sequence length="440" mass="44765">MTTAKHSRRTTLAISLLLTSYANAQAAMPEASKTASPTLLSAAIQGGSLGISSVTVATGIAASAAASATSVIMSNAQAATSTAATVVTTSVAAVSGGAGGLIPDNMSESCTNFLVAFNEDPVFASCSAPLLSAISAFAPASTTTVSNTLADSSVTAFCATSSSSGCSDSAVRSALNQFSTNCTTELNSPSGDNLLVKTLYDAVYLLNPFRTALCTLDSATGKSCAFSQTSASAATANLTQSSAAVLLVQDQASFDVSTLYYRVPQDAISAGSWSTVSSNKTTHTKSHDKRSHAHHHELAKRQEAAATDTASAATTTATGSLLPNGTTFRTLALPFLQLSLSTSTGNASCTECAQSVLASYIAWEKSQPYVIGLGNSDMLGGQSALWRQVSTSCGTHFTTTINKNAGITSFLTGSAPMAPHVHGALAFLILSLLPIIFTLA</sequence>
<dbReference type="AlphaFoldDB" id="G7E5J4"/>
<gene>
    <name evidence="4" type="primary">Mo04787</name>
    <name evidence="4" type="ORF">E5Q_04787</name>
</gene>
<keyword evidence="3" id="KW-0732">Signal</keyword>
<proteinExistence type="predicted"/>
<dbReference type="RefSeq" id="XP_014569359.1">
    <property type="nucleotide sequence ID" value="XM_014713873.1"/>
</dbReference>
<dbReference type="OMA" id="CSDTVIR"/>
<keyword evidence="2" id="KW-0472">Membrane</keyword>
<name>G7E5J4_MIXOS</name>
<keyword evidence="2" id="KW-1133">Transmembrane helix</keyword>
<evidence type="ECO:0000256" key="2">
    <source>
        <dbReference type="SAM" id="Phobius"/>
    </source>
</evidence>
<accession>G7E5J4</accession>
<dbReference type="STRING" id="764103.G7E5J4"/>